<name>A0A1T5P8X8_9BACT</name>
<proteinExistence type="predicted"/>
<dbReference type="InterPro" id="IPR014710">
    <property type="entry name" value="RmlC-like_jellyroll"/>
</dbReference>
<evidence type="ECO:0000313" key="2">
    <source>
        <dbReference type="EMBL" id="SKD09033.1"/>
    </source>
</evidence>
<dbReference type="PROSITE" id="PS50042">
    <property type="entry name" value="CNMP_BINDING_3"/>
    <property type="match status" value="1"/>
</dbReference>
<dbReference type="Proteomes" id="UP000190166">
    <property type="component" value="Unassembled WGS sequence"/>
</dbReference>
<dbReference type="SUPFAM" id="SSF51206">
    <property type="entry name" value="cAMP-binding domain-like"/>
    <property type="match status" value="1"/>
</dbReference>
<dbReference type="STRING" id="393003.SAMN05660461_4911"/>
<evidence type="ECO:0000313" key="3">
    <source>
        <dbReference type="Proteomes" id="UP000190166"/>
    </source>
</evidence>
<sequence>MNSDILYTHICSYVQISRDEFERFFNLLKPVHLKKGELHYIAGKVPRYWSFILKGCLREYFVDTQGNEQIFQFYEENTWVGQVESMITQKPTDMNLQALEDCELLCITGDDMCNAAKTPWIQHYTIQNSFSQNAAVMKNFNRIKSASPEVLYLEILNERSSLLLRVPQHYIANFLGMRKETLSRVRKRVAHL</sequence>
<keyword evidence="2" id="KW-0808">Transferase</keyword>
<dbReference type="CDD" id="cd00038">
    <property type="entry name" value="CAP_ED"/>
    <property type="match status" value="1"/>
</dbReference>
<dbReference type="InterPro" id="IPR018490">
    <property type="entry name" value="cNMP-bd_dom_sf"/>
</dbReference>
<accession>A0A1T5P8X8</accession>
<dbReference type="RefSeq" id="WP_079472178.1">
    <property type="nucleotide sequence ID" value="NZ_FUZZ01000004.1"/>
</dbReference>
<protein>
    <submittedName>
        <fullName evidence="2">cAMP-binding domain of CRP or a regulatory subunit of cAMP-dependent protein kinases</fullName>
    </submittedName>
</protein>
<organism evidence="2 3">
    <name type="scientific">Chitinophaga ginsengisegetis</name>
    <dbReference type="NCBI Taxonomy" id="393003"/>
    <lineage>
        <taxon>Bacteria</taxon>
        <taxon>Pseudomonadati</taxon>
        <taxon>Bacteroidota</taxon>
        <taxon>Chitinophagia</taxon>
        <taxon>Chitinophagales</taxon>
        <taxon>Chitinophagaceae</taxon>
        <taxon>Chitinophaga</taxon>
    </lineage>
</organism>
<keyword evidence="2" id="KW-0418">Kinase</keyword>
<dbReference type="GO" id="GO:0016301">
    <property type="term" value="F:kinase activity"/>
    <property type="evidence" value="ECO:0007669"/>
    <property type="project" value="UniProtKB-KW"/>
</dbReference>
<dbReference type="AlphaFoldDB" id="A0A1T5P8X8"/>
<feature type="domain" description="Cyclic nucleotide-binding" evidence="1">
    <location>
        <begin position="12"/>
        <end position="107"/>
    </location>
</feature>
<dbReference type="Pfam" id="PF00027">
    <property type="entry name" value="cNMP_binding"/>
    <property type="match status" value="1"/>
</dbReference>
<evidence type="ECO:0000259" key="1">
    <source>
        <dbReference type="PROSITE" id="PS50042"/>
    </source>
</evidence>
<keyword evidence="3" id="KW-1185">Reference proteome</keyword>
<dbReference type="Gene3D" id="2.60.120.10">
    <property type="entry name" value="Jelly Rolls"/>
    <property type="match status" value="1"/>
</dbReference>
<gene>
    <name evidence="2" type="ORF">SAMN05660461_4911</name>
</gene>
<reference evidence="2 3" key="1">
    <citation type="submission" date="2017-02" db="EMBL/GenBank/DDBJ databases">
        <authorList>
            <person name="Peterson S.W."/>
        </authorList>
    </citation>
    <scope>NUCLEOTIDE SEQUENCE [LARGE SCALE GENOMIC DNA]</scope>
    <source>
        <strain evidence="2 3">DSM 18108</strain>
    </source>
</reference>
<dbReference type="EMBL" id="FUZZ01000004">
    <property type="protein sequence ID" value="SKD09033.1"/>
    <property type="molecule type" value="Genomic_DNA"/>
</dbReference>
<dbReference type="InterPro" id="IPR000595">
    <property type="entry name" value="cNMP-bd_dom"/>
</dbReference>